<accession>A0ACC3TCQ8</accession>
<feature type="non-terminal residue" evidence="1">
    <location>
        <position position="1"/>
    </location>
</feature>
<sequence>GNTGEDADKAKRELQEIQVVLGLEKSAKGTSYFHMLFGIGDEKLHVGRRVQLVIWLPIFQYWSGIAGITMFAPTIFRIAGFDSHKAQWIAGLNNIFYTFSTLICVFTLDKIGRRWTLCSLTLALPYIVSAINEKTLYVFGACNVLSIPIVWALYPESSQRTLEEMDLLFAADSPWVWAAEKNFKLLKAQGPDIASHDGLRDQSKYDKV</sequence>
<dbReference type="Proteomes" id="UP001489719">
    <property type="component" value="Unassembled WGS sequence"/>
</dbReference>
<evidence type="ECO:0000313" key="1">
    <source>
        <dbReference type="EMBL" id="KAK9318888.1"/>
    </source>
</evidence>
<comment type="caution">
    <text evidence="1">The sequence shown here is derived from an EMBL/GenBank/DDBJ whole genome shotgun (WGS) entry which is preliminary data.</text>
</comment>
<name>A0ACC3TCQ8_9ASCO</name>
<keyword evidence="2" id="KW-1185">Reference proteome</keyword>
<organism evidence="1 2">
    <name type="scientific">Lipomyces orientalis</name>
    <dbReference type="NCBI Taxonomy" id="1233043"/>
    <lineage>
        <taxon>Eukaryota</taxon>
        <taxon>Fungi</taxon>
        <taxon>Dikarya</taxon>
        <taxon>Ascomycota</taxon>
        <taxon>Saccharomycotina</taxon>
        <taxon>Lipomycetes</taxon>
        <taxon>Lipomycetales</taxon>
        <taxon>Lipomycetaceae</taxon>
        <taxon>Lipomyces</taxon>
    </lineage>
</organism>
<gene>
    <name evidence="1" type="ORF">V1517DRAFT_342241</name>
</gene>
<reference evidence="2" key="1">
    <citation type="journal article" date="2024" name="Front. Bioeng. Biotechnol.">
        <title>Genome-scale model development and genomic sequencing of the oleaginous clade Lipomyces.</title>
        <authorList>
            <person name="Czajka J.J."/>
            <person name="Han Y."/>
            <person name="Kim J."/>
            <person name="Mondo S.J."/>
            <person name="Hofstad B.A."/>
            <person name="Robles A."/>
            <person name="Haridas S."/>
            <person name="Riley R."/>
            <person name="LaButti K."/>
            <person name="Pangilinan J."/>
            <person name="Andreopoulos W."/>
            <person name="Lipzen A."/>
            <person name="Yan J."/>
            <person name="Wang M."/>
            <person name="Ng V."/>
            <person name="Grigoriev I.V."/>
            <person name="Spatafora J.W."/>
            <person name="Magnuson J.K."/>
            <person name="Baker S.E."/>
            <person name="Pomraning K.R."/>
        </authorList>
    </citation>
    <scope>NUCLEOTIDE SEQUENCE [LARGE SCALE GENOMIC DNA]</scope>
    <source>
        <strain evidence="2">CBS 10300</strain>
    </source>
</reference>
<proteinExistence type="predicted"/>
<evidence type="ECO:0000313" key="2">
    <source>
        <dbReference type="Proteomes" id="UP001489719"/>
    </source>
</evidence>
<dbReference type="EMBL" id="MU970275">
    <property type="protein sequence ID" value="KAK9318888.1"/>
    <property type="molecule type" value="Genomic_DNA"/>
</dbReference>
<protein>
    <submittedName>
        <fullName evidence="1">Uncharacterized protein</fullName>
    </submittedName>
</protein>